<keyword evidence="2" id="KW-1185">Reference proteome</keyword>
<gene>
    <name evidence="1" type="ORF">SAMN03097708_02114</name>
</gene>
<protein>
    <recommendedName>
        <fullName evidence="3">Acetyltransferase</fullName>
    </recommendedName>
</protein>
<dbReference type="AlphaFoldDB" id="A0A1G5QIW8"/>
<dbReference type="Proteomes" id="UP000199648">
    <property type="component" value="Unassembled WGS sequence"/>
</dbReference>
<name>A0A1G5QIW8_9GAMM</name>
<reference evidence="1 2" key="1">
    <citation type="submission" date="2016-10" db="EMBL/GenBank/DDBJ databases">
        <authorList>
            <person name="de Groot N.N."/>
        </authorList>
    </citation>
    <scope>NUCLEOTIDE SEQUENCE [LARGE SCALE GENOMIC DNA]</scope>
    <source>
        <strain evidence="1 2">HLD2</strain>
    </source>
</reference>
<proteinExistence type="predicted"/>
<dbReference type="RefSeq" id="WP_092996542.1">
    <property type="nucleotide sequence ID" value="NZ_FMWD01000006.1"/>
</dbReference>
<dbReference type="STRING" id="415747.SAMN03097708_02114"/>
<sequence>MYLKNKANGDLVEILDISSMIDPLRSRVAGRYHSGEELQDPATFDKTDLIFPSGENLPRCWVDPHYRD</sequence>
<organism evidence="1 2">
    <name type="scientific">Thiohalomonas denitrificans</name>
    <dbReference type="NCBI Taxonomy" id="415747"/>
    <lineage>
        <taxon>Bacteria</taxon>
        <taxon>Pseudomonadati</taxon>
        <taxon>Pseudomonadota</taxon>
        <taxon>Gammaproteobacteria</taxon>
        <taxon>Thiohalomonadales</taxon>
        <taxon>Thiohalomonadaceae</taxon>
        <taxon>Thiohalomonas</taxon>
    </lineage>
</organism>
<dbReference type="OrthoDB" id="9810649at2"/>
<evidence type="ECO:0000313" key="1">
    <source>
        <dbReference type="EMBL" id="SCZ61301.1"/>
    </source>
</evidence>
<evidence type="ECO:0000313" key="2">
    <source>
        <dbReference type="Proteomes" id="UP000199648"/>
    </source>
</evidence>
<evidence type="ECO:0008006" key="3">
    <source>
        <dbReference type="Google" id="ProtNLM"/>
    </source>
</evidence>
<accession>A0A1G5QIW8</accession>
<dbReference type="EMBL" id="FMWD01000006">
    <property type="protein sequence ID" value="SCZ61301.1"/>
    <property type="molecule type" value="Genomic_DNA"/>
</dbReference>